<dbReference type="AlphaFoldDB" id="A0A5B9QH03"/>
<evidence type="ECO:0000313" key="1">
    <source>
        <dbReference type="EMBL" id="QEG36840.1"/>
    </source>
</evidence>
<reference evidence="1 2" key="1">
    <citation type="submission" date="2019-08" db="EMBL/GenBank/DDBJ databases">
        <title>Deep-cultivation of Planctomycetes and their phenomic and genomic characterization uncovers novel biology.</title>
        <authorList>
            <person name="Wiegand S."/>
            <person name="Jogler M."/>
            <person name="Boedeker C."/>
            <person name="Pinto D."/>
            <person name="Vollmers J."/>
            <person name="Rivas-Marin E."/>
            <person name="Kohn T."/>
            <person name="Peeters S.H."/>
            <person name="Heuer A."/>
            <person name="Rast P."/>
            <person name="Oberbeckmann S."/>
            <person name="Bunk B."/>
            <person name="Jeske O."/>
            <person name="Meyerdierks A."/>
            <person name="Storesund J.E."/>
            <person name="Kallscheuer N."/>
            <person name="Luecker S."/>
            <person name="Lage O.M."/>
            <person name="Pohl T."/>
            <person name="Merkel B.J."/>
            <person name="Hornburger P."/>
            <person name="Mueller R.-W."/>
            <person name="Bruemmer F."/>
            <person name="Labrenz M."/>
            <person name="Spormann A.M."/>
            <person name="Op den Camp H."/>
            <person name="Overmann J."/>
            <person name="Amann R."/>
            <person name="Jetten M.S.M."/>
            <person name="Mascher T."/>
            <person name="Medema M.H."/>
            <person name="Devos D.P."/>
            <person name="Kaster A.-K."/>
            <person name="Ovreas L."/>
            <person name="Rohde M."/>
            <person name="Galperin M.Y."/>
            <person name="Jogler C."/>
        </authorList>
    </citation>
    <scope>NUCLEOTIDE SEQUENCE [LARGE SCALE GENOMIC DNA]</scope>
    <source>
        <strain evidence="1 2">Pr1d</strain>
    </source>
</reference>
<evidence type="ECO:0000313" key="2">
    <source>
        <dbReference type="Proteomes" id="UP000323917"/>
    </source>
</evidence>
<dbReference type="EMBL" id="CP042913">
    <property type="protein sequence ID" value="QEG36840.1"/>
    <property type="molecule type" value="Genomic_DNA"/>
</dbReference>
<gene>
    <name evidence="1" type="ORF">Pr1d_41770</name>
</gene>
<proteinExistence type="predicted"/>
<sequence length="260" mass="29991">MILRASSSSIAQLGLILICCICLGSLSSKGQEFNMTEEQFNSWLSNGREAPEERLDSQLQVEISLINLSCELEPEQKKKLKFAAERDIARFTDQVEQIRQEVVGQTFDQNEIGNIYQRIQPLNQIMQKGFFGPTSLFAKVLPRTLTAEQFEKIEQLRSDQRKRCYKAVLRLYIVGLEKSLPMTEAQRQKLLDVLFESTRPPSSFGQYDWYYAASQVSQIPQEKFEPLFDEKQLKIIQQARQQGVGYKDYVENQGIAPFEE</sequence>
<accession>A0A5B9QH03</accession>
<organism evidence="1 2">
    <name type="scientific">Bythopirellula goksoeyrii</name>
    <dbReference type="NCBI Taxonomy" id="1400387"/>
    <lineage>
        <taxon>Bacteria</taxon>
        <taxon>Pseudomonadati</taxon>
        <taxon>Planctomycetota</taxon>
        <taxon>Planctomycetia</taxon>
        <taxon>Pirellulales</taxon>
        <taxon>Lacipirellulaceae</taxon>
        <taxon>Bythopirellula</taxon>
    </lineage>
</organism>
<dbReference type="Proteomes" id="UP000323917">
    <property type="component" value="Chromosome"/>
</dbReference>
<name>A0A5B9QH03_9BACT</name>
<dbReference type="KEGG" id="bgok:Pr1d_41770"/>
<protein>
    <submittedName>
        <fullName evidence="1">Uncharacterized protein</fullName>
    </submittedName>
</protein>
<keyword evidence="2" id="KW-1185">Reference proteome</keyword>